<dbReference type="Proteomes" id="UP000007962">
    <property type="component" value="Chromosome"/>
</dbReference>
<organism evidence="2 3">
    <name type="scientific">Beutenbergia cavernae (strain ATCC BAA-8 / DSM 12333 / CCUG 43141 / JCM 11478 / NBRC 16432 / NCIMB 13614 / HKI 0122)</name>
    <dbReference type="NCBI Taxonomy" id="471853"/>
    <lineage>
        <taxon>Bacteria</taxon>
        <taxon>Bacillati</taxon>
        <taxon>Actinomycetota</taxon>
        <taxon>Actinomycetes</taxon>
        <taxon>Micrococcales</taxon>
        <taxon>Beutenbergiaceae</taxon>
        <taxon>Beutenbergia</taxon>
    </lineage>
</organism>
<dbReference type="OrthoDB" id="9812295at2"/>
<dbReference type="GO" id="GO:0005829">
    <property type="term" value="C:cytosol"/>
    <property type="evidence" value="ECO:0007669"/>
    <property type="project" value="TreeGrafter"/>
</dbReference>
<dbReference type="PANTHER" id="PTHR30543">
    <property type="entry name" value="CHROMATE REDUCTASE"/>
    <property type="match status" value="1"/>
</dbReference>
<protein>
    <submittedName>
        <fullName evidence="2">NADPH-dependent FMN reductase</fullName>
    </submittedName>
</protein>
<dbReference type="GO" id="GO:0016491">
    <property type="term" value="F:oxidoreductase activity"/>
    <property type="evidence" value="ECO:0007669"/>
    <property type="project" value="InterPro"/>
</dbReference>
<name>C5C2U9_BEUC1</name>
<dbReference type="SUPFAM" id="SSF52218">
    <property type="entry name" value="Flavoproteins"/>
    <property type="match status" value="1"/>
</dbReference>
<proteinExistence type="predicted"/>
<dbReference type="Pfam" id="PF03358">
    <property type="entry name" value="FMN_red"/>
    <property type="match status" value="1"/>
</dbReference>
<evidence type="ECO:0000259" key="1">
    <source>
        <dbReference type="Pfam" id="PF03358"/>
    </source>
</evidence>
<dbReference type="STRING" id="471853.Bcav_3551"/>
<reference evidence="2 3" key="1">
    <citation type="journal article" date="2009" name="Stand. Genomic Sci.">
        <title>Complete genome sequence of Beutenbergia cavernae type strain (HKI 0122).</title>
        <authorList>
            <person name="Land M."/>
            <person name="Pukall R."/>
            <person name="Abt B."/>
            <person name="Goker M."/>
            <person name="Rohde M."/>
            <person name="Glavina Del Rio T."/>
            <person name="Tice H."/>
            <person name="Copeland A."/>
            <person name="Cheng J.F."/>
            <person name="Lucas S."/>
            <person name="Chen F."/>
            <person name="Nolan M."/>
            <person name="Bruce D."/>
            <person name="Goodwin L."/>
            <person name="Pitluck S."/>
            <person name="Ivanova N."/>
            <person name="Mavromatis K."/>
            <person name="Ovchinnikova G."/>
            <person name="Pati A."/>
            <person name="Chen A."/>
            <person name="Palaniappan K."/>
            <person name="Hauser L."/>
            <person name="Chang Y.J."/>
            <person name="Jefferies C.C."/>
            <person name="Saunders E."/>
            <person name="Brettin T."/>
            <person name="Detter J.C."/>
            <person name="Han C."/>
            <person name="Chain P."/>
            <person name="Bristow J."/>
            <person name="Eisen J.A."/>
            <person name="Markowitz V."/>
            <person name="Hugenholtz P."/>
            <person name="Kyrpides N.C."/>
            <person name="Klenk H.P."/>
            <person name="Lapidus A."/>
        </authorList>
    </citation>
    <scope>NUCLEOTIDE SEQUENCE [LARGE SCALE GENOMIC DNA]</scope>
    <source>
        <strain evidence="3">ATCC BAA-8 / DSM 12333 / NBRC 16432</strain>
    </source>
</reference>
<dbReference type="InterPro" id="IPR029039">
    <property type="entry name" value="Flavoprotein-like_sf"/>
</dbReference>
<gene>
    <name evidence="2" type="ordered locus">Bcav_3551</name>
</gene>
<dbReference type="GO" id="GO:0010181">
    <property type="term" value="F:FMN binding"/>
    <property type="evidence" value="ECO:0007669"/>
    <property type="project" value="TreeGrafter"/>
</dbReference>
<dbReference type="RefSeq" id="WP_015884030.1">
    <property type="nucleotide sequence ID" value="NC_012669.1"/>
</dbReference>
<dbReference type="InterPro" id="IPR005025">
    <property type="entry name" value="FMN_Rdtase-like_dom"/>
</dbReference>
<dbReference type="InterPro" id="IPR050712">
    <property type="entry name" value="NAD(P)H-dep_reductase"/>
</dbReference>
<dbReference type="Gene3D" id="3.40.50.360">
    <property type="match status" value="1"/>
</dbReference>
<dbReference type="EMBL" id="CP001618">
    <property type="protein sequence ID" value="ACQ81793.1"/>
    <property type="molecule type" value="Genomic_DNA"/>
</dbReference>
<dbReference type="KEGG" id="bcv:Bcav_3551"/>
<sequence>MVHIGIIIGSTRPGRRGADVAHWVLDQASKRHDATFEIIDLVDHPLPHLDEAMPPRLVQYEREHTRQWSAHISRFDGFVIVTPEYNHAPPAVLKNALDFLFHEWANKAVGFVGYGAVGGARAVEQLRLVAGELQLADVQAQVALSLYTDFEAFATLTPQPAQEAAVETLLDQVVAWSEALAPLREAAREPVAAGASR</sequence>
<keyword evidence="3" id="KW-1185">Reference proteome</keyword>
<feature type="domain" description="NADPH-dependent FMN reductase-like" evidence="1">
    <location>
        <begin position="3"/>
        <end position="147"/>
    </location>
</feature>
<dbReference type="HOGENOM" id="CLU_055322_2_2_11"/>
<evidence type="ECO:0000313" key="2">
    <source>
        <dbReference type="EMBL" id="ACQ81793.1"/>
    </source>
</evidence>
<dbReference type="eggNOG" id="COG0431">
    <property type="taxonomic scope" value="Bacteria"/>
</dbReference>
<dbReference type="PANTHER" id="PTHR30543:SF21">
    <property type="entry name" value="NAD(P)H-DEPENDENT FMN REDUCTASE LOT6"/>
    <property type="match status" value="1"/>
</dbReference>
<accession>C5C2U9</accession>
<evidence type="ECO:0000313" key="3">
    <source>
        <dbReference type="Proteomes" id="UP000007962"/>
    </source>
</evidence>
<dbReference type="AlphaFoldDB" id="C5C2U9"/>